<feature type="domain" description="RRM" evidence="12">
    <location>
        <begin position="9"/>
        <end position="87"/>
    </location>
</feature>
<dbReference type="PANTHER" id="PTHR43085:SF2">
    <property type="entry name" value="FRUCTOKINASE-LIKE 2, CHLOROPLASTIC"/>
    <property type="match status" value="1"/>
</dbReference>
<dbReference type="GO" id="GO:0042793">
    <property type="term" value="P:plastid transcription"/>
    <property type="evidence" value="ECO:0007669"/>
    <property type="project" value="UniProtKB-ARBA"/>
</dbReference>
<dbReference type="SUPFAM" id="SSF53613">
    <property type="entry name" value="Ribokinase-like"/>
    <property type="match status" value="1"/>
</dbReference>
<keyword evidence="14" id="KW-1185">Reference proteome</keyword>
<dbReference type="Pfam" id="PF00294">
    <property type="entry name" value="PfkB"/>
    <property type="match status" value="1"/>
</dbReference>
<feature type="compositionally biased region" description="Basic residues" evidence="11">
    <location>
        <begin position="205"/>
        <end position="218"/>
    </location>
</feature>
<keyword evidence="8" id="KW-0809">Transit peptide</keyword>
<dbReference type="InterPro" id="IPR011611">
    <property type="entry name" value="PfkB_dom"/>
</dbReference>
<organism evidence="13 14">
    <name type="scientific">Malus domestica</name>
    <name type="common">Apple</name>
    <name type="synonym">Pyrus malus</name>
    <dbReference type="NCBI Taxonomy" id="3750"/>
    <lineage>
        <taxon>Eukaryota</taxon>
        <taxon>Viridiplantae</taxon>
        <taxon>Streptophyta</taxon>
        <taxon>Embryophyta</taxon>
        <taxon>Tracheophyta</taxon>
        <taxon>Spermatophyta</taxon>
        <taxon>Magnoliopsida</taxon>
        <taxon>eudicotyledons</taxon>
        <taxon>Gunneridae</taxon>
        <taxon>Pentapetalae</taxon>
        <taxon>rosids</taxon>
        <taxon>fabids</taxon>
        <taxon>Rosales</taxon>
        <taxon>Rosaceae</taxon>
        <taxon>Amygdaloideae</taxon>
        <taxon>Maleae</taxon>
        <taxon>Malus</taxon>
    </lineage>
</organism>
<dbReference type="PROSITE" id="PS50102">
    <property type="entry name" value="RRM"/>
    <property type="match status" value="1"/>
</dbReference>
<evidence type="ECO:0000256" key="7">
    <source>
        <dbReference type="ARBA" id="ARBA00022884"/>
    </source>
</evidence>
<dbReference type="SMART" id="SM00360">
    <property type="entry name" value="RRM"/>
    <property type="match status" value="1"/>
</dbReference>
<dbReference type="InterPro" id="IPR012677">
    <property type="entry name" value="Nucleotide-bd_a/b_plait_sf"/>
</dbReference>
<dbReference type="InterPro" id="IPR000504">
    <property type="entry name" value="RRM_dom"/>
</dbReference>
<protein>
    <recommendedName>
        <fullName evidence="12">RRM domain-containing protein</fullName>
    </recommendedName>
</protein>
<feature type="region of interest" description="Disordered" evidence="11">
    <location>
        <begin position="187"/>
        <end position="290"/>
    </location>
</feature>
<dbReference type="InterPro" id="IPR050306">
    <property type="entry name" value="PfkB_Carbo_kinase"/>
</dbReference>
<dbReference type="Pfam" id="PF00076">
    <property type="entry name" value="RRM_1"/>
    <property type="match status" value="1"/>
</dbReference>
<dbReference type="GO" id="GO:0003723">
    <property type="term" value="F:RNA binding"/>
    <property type="evidence" value="ECO:0007669"/>
    <property type="project" value="UniProtKB-UniRule"/>
</dbReference>
<dbReference type="SUPFAM" id="SSF54928">
    <property type="entry name" value="RNA-binding domain, RBD"/>
    <property type="match status" value="1"/>
</dbReference>
<keyword evidence="3" id="KW-0150">Chloroplast</keyword>
<dbReference type="STRING" id="3750.A0A498IBQ5"/>
<evidence type="ECO:0000256" key="9">
    <source>
        <dbReference type="ARBA" id="ARBA00058434"/>
    </source>
</evidence>
<dbReference type="PANTHER" id="PTHR43085">
    <property type="entry name" value="HEXOKINASE FAMILY MEMBER"/>
    <property type="match status" value="1"/>
</dbReference>
<dbReference type="FunFam" id="3.40.1190.20:FF:000021">
    <property type="entry name" value="Fructokinase-like 2, chloroplastic"/>
    <property type="match status" value="1"/>
</dbReference>
<evidence type="ECO:0000256" key="11">
    <source>
        <dbReference type="SAM" id="MobiDB-lite"/>
    </source>
</evidence>
<evidence type="ECO:0000259" key="12">
    <source>
        <dbReference type="PROSITE" id="PS50102"/>
    </source>
</evidence>
<feature type="region of interest" description="Disordered" evidence="11">
    <location>
        <begin position="138"/>
        <end position="160"/>
    </location>
</feature>
<evidence type="ECO:0000256" key="6">
    <source>
        <dbReference type="ARBA" id="ARBA00022777"/>
    </source>
</evidence>
<comment type="function">
    <text evidence="9">Required for proper chloroplast development, most likely through regulating plastid-encoded polymerase (PEP) dependent chloroplast transcription. Acts as a component of the transcriptionally active plastid chromosome that is required for plastid gene expression.</text>
</comment>
<evidence type="ECO:0000256" key="5">
    <source>
        <dbReference type="ARBA" id="ARBA00022679"/>
    </source>
</evidence>
<dbReference type="AlphaFoldDB" id="A0A498IBQ5"/>
<reference evidence="13 14" key="1">
    <citation type="submission" date="2018-10" db="EMBL/GenBank/DDBJ databases">
        <title>A high-quality apple genome assembly.</title>
        <authorList>
            <person name="Hu J."/>
        </authorList>
    </citation>
    <scope>NUCLEOTIDE SEQUENCE [LARGE SCALE GENOMIC DNA]</scope>
    <source>
        <strain evidence="14">cv. HFTH1</strain>
        <tissue evidence="13">Young leaf</tissue>
    </source>
</reference>
<keyword evidence="6" id="KW-0418">Kinase</keyword>
<keyword evidence="4" id="KW-0934">Plastid</keyword>
<dbReference type="InterPro" id="IPR029056">
    <property type="entry name" value="Ribokinase-like"/>
</dbReference>
<dbReference type="InterPro" id="IPR034168">
    <property type="entry name" value="PPIE_RRM"/>
</dbReference>
<evidence type="ECO:0000313" key="14">
    <source>
        <dbReference type="Proteomes" id="UP000290289"/>
    </source>
</evidence>
<evidence type="ECO:0000256" key="8">
    <source>
        <dbReference type="ARBA" id="ARBA00022946"/>
    </source>
</evidence>
<keyword evidence="7 10" id="KW-0694">RNA-binding</keyword>
<comment type="similarity">
    <text evidence="2">Belongs to the carbohydrate kinase PfkB family.</text>
</comment>
<dbReference type="FunFam" id="3.30.70.330:FF:000557">
    <property type="entry name" value="Peptidyl-prolyl cis-trans isomerase"/>
    <property type="match status" value="1"/>
</dbReference>
<dbReference type="GO" id="GO:0009662">
    <property type="term" value="P:etioplast organization"/>
    <property type="evidence" value="ECO:0007669"/>
    <property type="project" value="TreeGrafter"/>
</dbReference>
<feature type="compositionally biased region" description="Basic and acidic residues" evidence="11">
    <location>
        <begin position="138"/>
        <end position="148"/>
    </location>
</feature>
<sequence>MAQQAVQKNTLYVGGLAEEVNESILHAAFIPFGDIKDVKTPLDQATQKHRSFGFVTFLEREDAAAAMDNMDGAELYGRVLTVNYALPEKIKGGEQGWAAQPIWADADTWFERQQQEEEMQRIQAENKAAMQAAEELHRKKLTQEREGEKEEEIEMKDDPMARAEAELQGLRLRGKKGGLAALPKKINSENSALEGSVEDEEVVVKKKTSRTPRRTRKKATSDNESSDEETVISASSEETKKPRGRTRKKASTSVEEEQTEKKVRKRRTKKKDDAIEQQVSDGELSETEDFTFVMDMKDENEEDPELKIDEGEDISETYDWPPLVCCFGAAQHAFVPSGRPANRLVDYEIHERKKDALWAPEKFIRSPGGSAGSVAIALASLGGKVAFMGKLGDDQFGQAMLYYMNVKNVQTRSVRMDTKRATAVSQMKIGKRGRMKLSCVKPCAEDSLTKSEINVDVLKEAKMFYFSTNSLLDRNMRSTTLQAIKISKKLGGVIFYDVNLPLPLWQSCEETKLFVQQVWNLADIIEVTKQELEFLCGIQPSEEFDTKNNDRSKFVHHSPEVVEQLWHDNLKVLFVTNGTSKIHYYTKDHQGAVNGMEDPPISPFTSDMSASGDGIVAALMRMLTVQPHLITDKEYLEHSINYAIDCGVIDQWLLGQERGFPPKEDMEEVVPDSDGIRSITEMEYRTLTPETVS</sequence>
<dbReference type="EMBL" id="RDQH01000339">
    <property type="protein sequence ID" value="RXH79447.1"/>
    <property type="molecule type" value="Genomic_DNA"/>
</dbReference>
<dbReference type="CDD" id="cd01167">
    <property type="entry name" value="bac_FRK"/>
    <property type="match status" value="1"/>
</dbReference>
<dbReference type="GO" id="GO:0009658">
    <property type="term" value="P:chloroplast organization"/>
    <property type="evidence" value="ECO:0007669"/>
    <property type="project" value="UniProtKB-ARBA"/>
</dbReference>
<dbReference type="Gene3D" id="3.30.70.330">
    <property type="match status" value="1"/>
</dbReference>
<dbReference type="GO" id="GO:0042644">
    <property type="term" value="C:chloroplast nucleoid"/>
    <property type="evidence" value="ECO:0007669"/>
    <property type="project" value="TreeGrafter"/>
</dbReference>
<dbReference type="CDD" id="cd12347">
    <property type="entry name" value="RRM_PPIE"/>
    <property type="match status" value="1"/>
</dbReference>
<evidence type="ECO:0000256" key="2">
    <source>
        <dbReference type="ARBA" id="ARBA00010688"/>
    </source>
</evidence>
<dbReference type="GO" id="GO:0016301">
    <property type="term" value="F:kinase activity"/>
    <property type="evidence" value="ECO:0007669"/>
    <property type="project" value="UniProtKB-KW"/>
</dbReference>
<evidence type="ECO:0000256" key="3">
    <source>
        <dbReference type="ARBA" id="ARBA00022528"/>
    </source>
</evidence>
<accession>A0A498IBQ5</accession>
<evidence type="ECO:0000313" key="13">
    <source>
        <dbReference type="EMBL" id="RXH79447.1"/>
    </source>
</evidence>
<evidence type="ECO:0000256" key="1">
    <source>
        <dbReference type="ARBA" id="ARBA00004229"/>
    </source>
</evidence>
<evidence type="ECO:0000256" key="10">
    <source>
        <dbReference type="PROSITE-ProRule" id="PRU00176"/>
    </source>
</evidence>
<dbReference type="InterPro" id="IPR035979">
    <property type="entry name" value="RBD_domain_sf"/>
</dbReference>
<comment type="subcellular location">
    <subcellularLocation>
        <location evidence="1">Plastid</location>
        <location evidence="1">Chloroplast</location>
    </subcellularLocation>
</comment>
<name>A0A498IBQ5_MALDO</name>
<dbReference type="Proteomes" id="UP000290289">
    <property type="component" value="Chromosome 13"/>
</dbReference>
<gene>
    <name evidence="13" type="ORF">DVH24_040594</name>
</gene>
<keyword evidence="5" id="KW-0808">Transferase</keyword>
<evidence type="ECO:0000256" key="4">
    <source>
        <dbReference type="ARBA" id="ARBA00022640"/>
    </source>
</evidence>
<dbReference type="Gene3D" id="3.40.1190.20">
    <property type="match status" value="1"/>
</dbReference>
<proteinExistence type="inferred from homology"/>
<comment type="caution">
    <text evidence="13">The sequence shown here is derived from an EMBL/GenBank/DDBJ whole genome shotgun (WGS) entry which is preliminary data.</text>
</comment>